<accession>A0ABV2CTS5</accession>
<dbReference type="EMBL" id="JBEWLZ010000011">
    <property type="protein sequence ID" value="MET1491315.1"/>
    <property type="molecule type" value="Genomic_DNA"/>
</dbReference>
<reference evidence="1 2" key="1">
    <citation type="submission" date="2024-07" db="EMBL/GenBank/DDBJ databases">
        <title>Uliginosibacterium paludis KCTC:42655.</title>
        <authorList>
            <person name="Kim M.K."/>
        </authorList>
    </citation>
    <scope>NUCLEOTIDE SEQUENCE [LARGE SCALE GENOMIC DNA]</scope>
    <source>
        <strain evidence="1 2">KCTC 42655</strain>
    </source>
</reference>
<keyword evidence="2" id="KW-1185">Reference proteome</keyword>
<evidence type="ECO:0000313" key="2">
    <source>
        <dbReference type="Proteomes" id="UP001548590"/>
    </source>
</evidence>
<name>A0ABV2CTS5_9RHOO</name>
<sequence>MMRRETAYKLAGRKHLQVDALAEAQCEHVLRFASEPPAQVIAALAWLHEQPFLRATPTRQADAVLLTYDLAHYCLRQIEMMLEEQGFILDDSLVSRLKRAMTHFCEETRRRNAGSPQRLIKQSNQVYVKAWEHHPHGDHDDTPPELREYK</sequence>
<proteinExistence type="predicted"/>
<dbReference type="RefSeq" id="WP_345929387.1">
    <property type="nucleotide sequence ID" value="NZ_JBDIVF010000009.1"/>
</dbReference>
<dbReference type="Proteomes" id="UP001548590">
    <property type="component" value="Unassembled WGS sequence"/>
</dbReference>
<evidence type="ECO:0000313" key="1">
    <source>
        <dbReference type="EMBL" id="MET1491315.1"/>
    </source>
</evidence>
<gene>
    <name evidence="1" type="ORF">ABVT11_15855</name>
</gene>
<protein>
    <submittedName>
        <fullName evidence="1">Uncharacterized protein</fullName>
    </submittedName>
</protein>
<organism evidence="1 2">
    <name type="scientific">Uliginosibacterium paludis</name>
    <dbReference type="NCBI Taxonomy" id="1615952"/>
    <lineage>
        <taxon>Bacteria</taxon>
        <taxon>Pseudomonadati</taxon>
        <taxon>Pseudomonadota</taxon>
        <taxon>Betaproteobacteria</taxon>
        <taxon>Rhodocyclales</taxon>
        <taxon>Zoogloeaceae</taxon>
        <taxon>Uliginosibacterium</taxon>
    </lineage>
</organism>
<comment type="caution">
    <text evidence="1">The sequence shown here is derived from an EMBL/GenBank/DDBJ whole genome shotgun (WGS) entry which is preliminary data.</text>
</comment>